<dbReference type="eggNOG" id="ENOG502SG4X">
    <property type="taxonomic scope" value="Eukaryota"/>
</dbReference>
<dbReference type="RefSeq" id="XP_001455672.1">
    <property type="nucleotide sequence ID" value="XM_001455635.1"/>
</dbReference>
<name>A0DZ08_PARTE</name>
<protein>
    <recommendedName>
        <fullName evidence="5">Transmembrane protein</fullName>
    </recommendedName>
</protein>
<feature type="transmembrane region" description="Helical" evidence="2">
    <location>
        <begin position="384"/>
        <end position="402"/>
    </location>
</feature>
<feature type="coiled-coil region" evidence="1">
    <location>
        <begin position="1108"/>
        <end position="1135"/>
    </location>
</feature>
<feature type="coiled-coil region" evidence="1">
    <location>
        <begin position="914"/>
        <end position="941"/>
    </location>
</feature>
<feature type="transmembrane region" description="Helical" evidence="2">
    <location>
        <begin position="1468"/>
        <end position="1489"/>
    </location>
</feature>
<feature type="transmembrane region" description="Helical" evidence="2">
    <location>
        <begin position="236"/>
        <end position="267"/>
    </location>
</feature>
<dbReference type="HOGENOM" id="CLU_240949_0_0_1"/>
<reference evidence="3 4" key="1">
    <citation type="journal article" date="2006" name="Nature">
        <title>Global trends of whole-genome duplications revealed by the ciliate Paramecium tetraurelia.</title>
        <authorList>
            <consortium name="Genoscope"/>
            <person name="Aury J.-M."/>
            <person name="Jaillon O."/>
            <person name="Duret L."/>
            <person name="Noel B."/>
            <person name="Jubin C."/>
            <person name="Porcel B.M."/>
            <person name="Segurens B."/>
            <person name="Daubin V."/>
            <person name="Anthouard V."/>
            <person name="Aiach N."/>
            <person name="Arnaiz O."/>
            <person name="Billaut A."/>
            <person name="Beisson J."/>
            <person name="Blanc I."/>
            <person name="Bouhouche K."/>
            <person name="Camara F."/>
            <person name="Duharcourt S."/>
            <person name="Guigo R."/>
            <person name="Gogendeau D."/>
            <person name="Katinka M."/>
            <person name="Keller A.-M."/>
            <person name="Kissmehl R."/>
            <person name="Klotz C."/>
            <person name="Koll F."/>
            <person name="Le Moue A."/>
            <person name="Lepere C."/>
            <person name="Malinsky S."/>
            <person name="Nowacki M."/>
            <person name="Nowak J.K."/>
            <person name="Plattner H."/>
            <person name="Poulain J."/>
            <person name="Ruiz F."/>
            <person name="Serrano V."/>
            <person name="Zagulski M."/>
            <person name="Dessen P."/>
            <person name="Betermier M."/>
            <person name="Weissenbach J."/>
            <person name="Scarpelli C."/>
            <person name="Schachter V."/>
            <person name="Sperling L."/>
            <person name="Meyer E."/>
            <person name="Cohen J."/>
            <person name="Wincker P."/>
        </authorList>
    </citation>
    <scope>NUCLEOTIDE SEQUENCE [LARGE SCALE GENOMIC DNA]</scope>
    <source>
        <strain evidence="3 4">Stock d4-2</strain>
    </source>
</reference>
<dbReference type="Proteomes" id="UP000000600">
    <property type="component" value="Unassembled WGS sequence"/>
</dbReference>
<feature type="transmembrane region" description="Helical" evidence="2">
    <location>
        <begin position="349"/>
        <end position="372"/>
    </location>
</feature>
<evidence type="ECO:0000256" key="2">
    <source>
        <dbReference type="SAM" id="Phobius"/>
    </source>
</evidence>
<dbReference type="GeneID" id="5041457"/>
<feature type="transmembrane region" description="Helical" evidence="2">
    <location>
        <begin position="1277"/>
        <end position="1296"/>
    </location>
</feature>
<feature type="transmembrane region" description="Helical" evidence="2">
    <location>
        <begin position="508"/>
        <end position="536"/>
    </location>
</feature>
<feature type="transmembrane region" description="Helical" evidence="2">
    <location>
        <begin position="557"/>
        <end position="579"/>
    </location>
</feature>
<proteinExistence type="predicted"/>
<dbReference type="InParanoid" id="A0DZ08"/>
<feature type="transmembrane region" description="Helical" evidence="2">
    <location>
        <begin position="206"/>
        <end position="224"/>
    </location>
</feature>
<dbReference type="OrthoDB" id="301971at2759"/>
<dbReference type="EMBL" id="CT868649">
    <property type="protein sequence ID" value="CAK88275.1"/>
    <property type="molecule type" value="Genomic_DNA"/>
</dbReference>
<dbReference type="KEGG" id="ptm:GSPATT00003244001"/>
<sequence length="1544" mass="179942">MNSQERTNNHIYKPTEGDSQYQIIINKDQEITRQQIVIRLQGQNLKFSVPDTDEAQELSSLLQQREQLPNNQQLNYVEQIFQKYYEYEERFNQFFTCTHNNFKITFDLNQLIITIVYWSTFFSVLSESLAIENSSIIQNDKIRKQIAHQLPVYAFLYTISSQICQQINKILIWILLFICLIIIPLFVLVGYHLNFFGNYDGFSQDYAGIGYCIVSFAIFINSLINRGFLIFIKKVSSAILATLFNCSFCVLVSYFILFKIVAFIILVQSTKLEYIVDNITSIVAPSTFLVLLFFSIFLIKGLFDLKKKTIKYDLYQLSQQKYADQEIRNGYTNYRMNQKANKFFSKLKLNYVVPILFAISYAVIEIFCYANLIIGLQSYDFEQIITFGFLLMAIPIFIILGICLSNSRFKRQNIYLYTPLLFGAIFSVICIKVWSLTIENQYLKSISRLIGICPLLISLMWLTVGFFRSEKRNQKLFVTLFSCYSFALPFGIFLTFSEYFDDSGLEIGAFVLASIGLIPIVLLVIYYIFIVLIYLVKLPQQAENLQFLPFEYINLNNYAVWYNAICYIISFYLICYFAWNEPATATGTKKGTIIGLLSIHTVLFILTSNALSLQVKERTQEEIDLQQNLTYTQKITNRIQDGTTVGIILPFIVLLPIGLSVESEVAKNALLANSIGVPLAVLYYKFQVSLKQESVNYQQFIQPLVVIVGWTFIIGPIGTVFPILADYFENSSPEFALFAQLAVAYSILIIIISVTVLSIFYSVLLNKEQLEMKKKEVLKMVMHEFAENGVYATEEISSLLFVRYVQHRNTLKLEKDLIQGDPINMYEHPEPSENHNIKNILVTKQDYENKMKLDQIQENKREKIRKSLSANYTDTQSLTSADTKKQQDKEEHHGILYQLQDCLFSCLLCRFGFYDLEQMELNETNKKLEKLELDKLKMMEEQRIKYRARIGSERRQSTLIRQDPKYSDQFSNILYGQKAERFWVALYNMFLKQGDFTRLLEILALEKDPEILKQYSSYEEKNEAFTISDEDFGLLLYDNFKDKQQSYDEILKKQAVSNFHRLIKEYPELYPSLPSFTNVQSMIQSQNLTKTEKFNESRKCFNKIGDIHAEQDGNAEEYERLNQKYNQQLKETENKYRMKEPNGCEKRIWKVCKCIHTAIWITPKKYTQNIMNQLADLYSKITPIEPKPNPISEDWNRIAPKICNCLVDEFNKFDRKANEQEFHFQITITNCLAVFLRCYDLYGLITLAFDSQVGWFGKGSEFKPIKMVDYSAIWSEYNFFFFMALVMSIAYIVLGLKASKQIADNSFGFDDDGSIAGIKSLRFWLSKTIQVISGQFIFVMKTYIDAFICDYSEYPYILVRQPSVECMSDLHFLYITFAIVGCGIYYPLSTYLQPTFQFMDRSLDLKYKSNFVVLYIQAKLLILGSSSVFSNLQESAYLYQMLFSFFVMSGLVYFHFKLDPCYIKWFNTVDRSLLLILCYFYFGAFIIMASKNVQVGWAISLIFTGCTLIYLAYFLIQERRRIKRNQSTQVRPLDVQNTNSIRST</sequence>
<keyword evidence="4" id="KW-1185">Reference proteome</keyword>
<keyword evidence="2" id="KW-0472">Membrane</keyword>
<gene>
    <name evidence="3" type="ORF">GSPATT00003244001</name>
</gene>
<keyword evidence="2" id="KW-1133">Transmembrane helix</keyword>
<evidence type="ECO:0000256" key="1">
    <source>
        <dbReference type="SAM" id="Coils"/>
    </source>
</evidence>
<accession>A0DZ08</accession>
<feature type="transmembrane region" description="Helical" evidence="2">
    <location>
        <begin position="1372"/>
        <end position="1392"/>
    </location>
</feature>
<feature type="transmembrane region" description="Helical" evidence="2">
    <location>
        <begin position="476"/>
        <end position="496"/>
    </location>
</feature>
<feature type="transmembrane region" description="Helical" evidence="2">
    <location>
        <begin position="591"/>
        <end position="611"/>
    </location>
</feature>
<evidence type="ECO:0000313" key="3">
    <source>
        <dbReference type="EMBL" id="CAK88275.1"/>
    </source>
</evidence>
<feature type="transmembrane region" description="Helical" evidence="2">
    <location>
        <begin position="446"/>
        <end position="464"/>
    </location>
</feature>
<feature type="transmembrane region" description="Helical" evidence="2">
    <location>
        <begin position="1436"/>
        <end position="1456"/>
    </location>
</feature>
<dbReference type="OMA" id="RIAPKIC"/>
<feature type="transmembrane region" description="Helical" evidence="2">
    <location>
        <begin position="279"/>
        <end position="299"/>
    </location>
</feature>
<feature type="transmembrane region" description="Helical" evidence="2">
    <location>
        <begin position="665"/>
        <end position="684"/>
    </location>
</feature>
<organism evidence="3 4">
    <name type="scientific">Paramecium tetraurelia</name>
    <dbReference type="NCBI Taxonomy" id="5888"/>
    <lineage>
        <taxon>Eukaryota</taxon>
        <taxon>Sar</taxon>
        <taxon>Alveolata</taxon>
        <taxon>Ciliophora</taxon>
        <taxon>Intramacronucleata</taxon>
        <taxon>Oligohymenophorea</taxon>
        <taxon>Peniculida</taxon>
        <taxon>Parameciidae</taxon>
        <taxon>Paramecium</taxon>
    </lineage>
</organism>
<keyword evidence="2" id="KW-0812">Transmembrane</keyword>
<feature type="transmembrane region" description="Helical" evidence="2">
    <location>
        <begin position="642"/>
        <end position="659"/>
    </location>
</feature>
<feature type="transmembrane region" description="Helical" evidence="2">
    <location>
        <begin position="1495"/>
        <end position="1516"/>
    </location>
</feature>
<feature type="transmembrane region" description="Helical" evidence="2">
    <location>
        <begin position="170"/>
        <end position="194"/>
    </location>
</feature>
<evidence type="ECO:0000313" key="4">
    <source>
        <dbReference type="Proteomes" id="UP000000600"/>
    </source>
</evidence>
<feature type="transmembrane region" description="Helical" evidence="2">
    <location>
        <begin position="737"/>
        <end position="765"/>
    </location>
</feature>
<evidence type="ECO:0008006" key="5">
    <source>
        <dbReference type="Google" id="ProtNLM"/>
    </source>
</evidence>
<feature type="transmembrane region" description="Helical" evidence="2">
    <location>
        <begin position="704"/>
        <end position="725"/>
    </location>
</feature>
<keyword evidence="1" id="KW-0175">Coiled coil</keyword>
<feature type="transmembrane region" description="Helical" evidence="2">
    <location>
        <begin position="414"/>
        <end position="434"/>
    </location>
</feature>